<dbReference type="AlphaFoldDB" id="A0A3B6APU0"/>
<sequence length="296" mass="32453">MRSHRGRKQPSCRGEDMAALVTPAARVSELMAQGRKSAAALEALLQVQDDHAGIREITAEILCCGDRALAALDGKPGRKKRKLGPHGAAALTTRPKRTRTTSGETAAATRVERKQNWDDGFVWTKYGQKDIRGSDHPRHYFRCADYTLDAGGCPARRQVQRSEEQDPPLYVLTYFADHTCCHGAEAAFAALDDVKILDFGSVGSRSPRPDDGDAPSGKTSRSEELPAEVAKVESTPLPDMRPAGKVAELSSSTDDIHYCSSSWESAAVCCDWDFFGNCSFDYVSEFFDVEDIALYR</sequence>
<dbReference type="SMR" id="A0A3B6APU0"/>
<dbReference type="STRING" id="4565.A0A3B6APU0"/>
<feature type="region of interest" description="Disordered" evidence="6">
    <location>
        <begin position="202"/>
        <end position="231"/>
    </location>
</feature>
<dbReference type="GO" id="GO:0005634">
    <property type="term" value="C:nucleus"/>
    <property type="evidence" value="ECO:0000318"/>
    <property type="project" value="GO_Central"/>
</dbReference>
<dbReference type="InterPro" id="IPR036576">
    <property type="entry name" value="WRKY_dom_sf"/>
</dbReference>
<keyword evidence="2" id="KW-0805">Transcription regulation</keyword>
<dbReference type="Gene3D" id="2.20.25.80">
    <property type="entry name" value="WRKY domain"/>
    <property type="match status" value="1"/>
</dbReference>
<dbReference type="EnsemblPlants" id="TraesCS2A02G043800.1">
    <property type="protein sequence ID" value="TraesCS2A02G043800.1"/>
    <property type="gene ID" value="TraesCS2A02G043800"/>
</dbReference>
<evidence type="ECO:0000256" key="1">
    <source>
        <dbReference type="ARBA" id="ARBA00004123"/>
    </source>
</evidence>
<proteinExistence type="predicted"/>
<reference evidence="8" key="2">
    <citation type="submission" date="2018-10" db="UniProtKB">
        <authorList>
            <consortium name="EnsemblPlants"/>
        </authorList>
    </citation>
    <scope>IDENTIFICATION</scope>
</reference>
<dbReference type="Gramene" id="TraesROB_scaffold_019953_01G000600.1">
    <property type="protein sequence ID" value="TraesROB_scaffold_019953_01G000600.1"/>
    <property type="gene ID" value="TraesROB_scaffold_019953_01G000600"/>
</dbReference>
<feature type="region of interest" description="Disordered" evidence="6">
    <location>
        <begin position="75"/>
        <end position="107"/>
    </location>
</feature>
<dbReference type="GO" id="GO:0003700">
    <property type="term" value="F:DNA-binding transcription factor activity"/>
    <property type="evidence" value="ECO:0000318"/>
    <property type="project" value="GO_Central"/>
</dbReference>
<name>A0A3B6APU0_WHEAT</name>
<evidence type="ECO:0000259" key="7">
    <source>
        <dbReference type="PROSITE" id="PS50811"/>
    </source>
</evidence>
<evidence type="ECO:0000256" key="5">
    <source>
        <dbReference type="ARBA" id="ARBA00023242"/>
    </source>
</evidence>
<keyword evidence="9" id="KW-1185">Reference proteome</keyword>
<dbReference type="Pfam" id="PF03106">
    <property type="entry name" value="WRKY"/>
    <property type="match status" value="1"/>
</dbReference>
<dbReference type="PANTHER" id="PTHR31282">
    <property type="entry name" value="WRKY TRANSCRIPTION FACTOR 21-RELATED"/>
    <property type="match status" value="1"/>
</dbReference>
<dbReference type="OrthoDB" id="2021064at2759"/>
<organism evidence="8">
    <name type="scientific">Triticum aestivum</name>
    <name type="common">Wheat</name>
    <dbReference type="NCBI Taxonomy" id="4565"/>
    <lineage>
        <taxon>Eukaryota</taxon>
        <taxon>Viridiplantae</taxon>
        <taxon>Streptophyta</taxon>
        <taxon>Embryophyta</taxon>
        <taxon>Tracheophyta</taxon>
        <taxon>Spermatophyta</taxon>
        <taxon>Magnoliopsida</taxon>
        <taxon>Liliopsida</taxon>
        <taxon>Poales</taxon>
        <taxon>Poaceae</taxon>
        <taxon>BOP clade</taxon>
        <taxon>Pooideae</taxon>
        <taxon>Triticodae</taxon>
        <taxon>Triticeae</taxon>
        <taxon>Triticinae</taxon>
        <taxon>Triticum</taxon>
    </lineage>
</organism>
<dbReference type="InterPro" id="IPR003657">
    <property type="entry name" value="WRKY_dom"/>
</dbReference>
<protein>
    <recommendedName>
        <fullName evidence="7">WRKY domain-containing protein</fullName>
    </recommendedName>
</protein>
<dbReference type="Proteomes" id="UP000019116">
    <property type="component" value="Chromosome 2A"/>
</dbReference>
<dbReference type="Gramene" id="TraesCAD_scaffold_014192_01G000400.1">
    <property type="protein sequence ID" value="TraesCAD_scaffold_014192_01G000400.1"/>
    <property type="gene ID" value="TraesCAD_scaffold_014192_01G000400"/>
</dbReference>
<feature type="domain" description="WRKY" evidence="7">
    <location>
        <begin position="118"/>
        <end position="178"/>
    </location>
</feature>
<dbReference type="SMART" id="SM00774">
    <property type="entry name" value="WRKY"/>
    <property type="match status" value="1"/>
</dbReference>
<evidence type="ECO:0000256" key="2">
    <source>
        <dbReference type="ARBA" id="ARBA00023015"/>
    </source>
</evidence>
<keyword evidence="5" id="KW-0539">Nucleus</keyword>
<evidence type="ECO:0000256" key="3">
    <source>
        <dbReference type="ARBA" id="ARBA00023125"/>
    </source>
</evidence>
<evidence type="ECO:0000313" key="8">
    <source>
        <dbReference type="EnsemblPlants" id="TraesCS2A02G043800.1"/>
    </source>
</evidence>
<dbReference type="PROSITE" id="PS50811">
    <property type="entry name" value="WRKY"/>
    <property type="match status" value="1"/>
</dbReference>
<dbReference type="InterPro" id="IPR044810">
    <property type="entry name" value="WRKY_plant"/>
</dbReference>
<comment type="subcellular location">
    <subcellularLocation>
        <location evidence="1">Nucleus</location>
    </subcellularLocation>
</comment>
<dbReference type="Gramene" id="TraesWEE_scaffold_002621_01G000400.1">
    <property type="protein sequence ID" value="TraesWEE_scaffold_002621_01G000400.1"/>
    <property type="gene ID" value="TraesWEE_scaffold_002621_01G000400"/>
</dbReference>
<keyword evidence="3" id="KW-0238">DNA-binding</keyword>
<evidence type="ECO:0000256" key="4">
    <source>
        <dbReference type="ARBA" id="ARBA00023163"/>
    </source>
</evidence>
<keyword evidence="4" id="KW-0804">Transcription</keyword>
<evidence type="ECO:0000256" key="6">
    <source>
        <dbReference type="SAM" id="MobiDB-lite"/>
    </source>
</evidence>
<dbReference type="SUPFAM" id="SSF118290">
    <property type="entry name" value="WRKY DNA-binding domain"/>
    <property type="match status" value="1"/>
</dbReference>
<dbReference type="Gramene" id="TraesCS2A03G0082900.1">
    <property type="protein sequence ID" value="TraesCS2A03G0082900.1.CDS"/>
    <property type="gene ID" value="TraesCS2A03G0082900"/>
</dbReference>
<dbReference type="Gramene" id="TraesCS2A02G043800.1">
    <property type="protein sequence ID" value="TraesCS2A02G043800.1"/>
    <property type="gene ID" value="TraesCS2A02G043800"/>
</dbReference>
<reference evidence="8" key="1">
    <citation type="submission" date="2018-08" db="EMBL/GenBank/DDBJ databases">
        <authorList>
            <person name="Rossello M."/>
        </authorList>
    </citation>
    <scope>NUCLEOTIDE SEQUENCE [LARGE SCALE GENOMIC DNA]</scope>
    <source>
        <strain evidence="8">cv. Chinese Spring</strain>
    </source>
</reference>
<dbReference type="GO" id="GO:0000976">
    <property type="term" value="F:transcription cis-regulatory region binding"/>
    <property type="evidence" value="ECO:0000318"/>
    <property type="project" value="GO_Central"/>
</dbReference>
<accession>A0A3B6APU0</accession>
<dbReference type="GO" id="GO:0006355">
    <property type="term" value="P:regulation of DNA-templated transcription"/>
    <property type="evidence" value="ECO:0000318"/>
    <property type="project" value="GO_Central"/>
</dbReference>
<evidence type="ECO:0000313" key="9">
    <source>
        <dbReference type="Proteomes" id="UP000019116"/>
    </source>
</evidence>